<dbReference type="SUPFAM" id="SSF47336">
    <property type="entry name" value="ACP-like"/>
    <property type="match status" value="1"/>
</dbReference>
<evidence type="ECO:0000313" key="2">
    <source>
        <dbReference type="EMBL" id="MBB5431663.1"/>
    </source>
</evidence>
<dbReference type="Gene3D" id="1.10.1200.10">
    <property type="entry name" value="ACP-like"/>
    <property type="match status" value="1"/>
</dbReference>
<evidence type="ECO:0000313" key="3">
    <source>
        <dbReference type="Proteomes" id="UP000572635"/>
    </source>
</evidence>
<protein>
    <submittedName>
        <fullName evidence="2">Aryl carrier-like protein</fullName>
    </submittedName>
</protein>
<feature type="domain" description="Carrier" evidence="1">
    <location>
        <begin position="9"/>
        <end position="74"/>
    </location>
</feature>
<keyword evidence="3" id="KW-1185">Reference proteome</keyword>
<dbReference type="RefSeq" id="WP_184391340.1">
    <property type="nucleotide sequence ID" value="NZ_BAAAJD010000051.1"/>
</dbReference>
<dbReference type="InterPro" id="IPR036736">
    <property type="entry name" value="ACP-like_sf"/>
</dbReference>
<sequence length="77" mass="8411">MTDTPLTPERIRADVERILGEQPGTVPGGENLLDLGMDSIRLMSLVESWRTAGAQTDFIELAEEPSIDAWTRLLTGG</sequence>
<evidence type="ECO:0000259" key="1">
    <source>
        <dbReference type="Pfam" id="PF00550"/>
    </source>
</evidence>
<comment type="caution">
    <text evidence="2">The sequence shown here is derived from an EMBL/GenBank/DDBJ whole genome shotgun (WGS) entry which is preliminary data.</text>
</comment>
<dbReference type="AlphaFoldDB" id="A0A7W8VD64"/>
<dbReference type="EMBL" id="JACHDB010000001">
    <property type="protein sequence ID" value="MBB5431663.1"/>
    <property type="molecule type" value="Genomic_DNA"/>
</dbReference>
<proteinExistence type="predicted"/>
<name>A0A7W8VD64_9ACTN</name>
<dbReference type="Pfam" id="PF00550">
    <property type="entry name" value="PP-binding"/>
    <property type="match status" value="1"/>
</dbReference>
<reference evidence="2 3" key="1">
    <citation type="submission" date="2020-08" db="EMBL/GenBank/DDBJ databases">
        <title>Sequencing the genomes of 1000 actinobacteria strains.</title>
        <authorList>
            <person name="Klenk H.-P."/>
        </authorList>
    </citation>
    <scope>NUCLEOTIDE SEQUENCE [LARGE SCALE GENOMIC DNA]</scope>
    <source>
        <strain evidence="2 3">DSM 44551</strain>
    </source>
</reference>
<organism evidence="2 3">
    <name type="scientific">Nocardiopsis composta</name>
    <dbReference type="NCBI Taxonomy" id="157465"/>
    <lineage>
        <taxon>Bacteria</taxon>
        <taxon>Bacillati</taxon>
        <taxon>Actinomycetota</taxon>
        <taxon>Actinomycetes</taxon>
        <taxon>Streptosporangiales</taxon>
        <taxon>Nocardiopsidaceae</taxon>
        <taxon>Nocardiopsis</taxon>
    </lineage>
</organism>
<dbReference type="InterPro" id="IPR009081">
    <property type="entry name" value="PP-bd_ACP"/>
</dbReference>
<accession>A0A7W8VD64</accession>
<gene>
    <name evidence="2" type="ORF">HDA36_001747</name>
</gene>
<dbReference type="Proteomes" id="UP000572635">
    <property type="component" value="Unassembled WGS sequence"/>
</dbReference>